<evidence type="ECO:0000259" key="8">
    <source>
        <dbReference type="PROSITE" id="PS50011"/>
    </source>
</evidence>
<evidence type="ECO:0000256" key="6">
    <source>
        <dbReference type="SAM" id="MobiDB-lite"/>
    </source>
</evidence>
<feature type="transmembrane region" description="Helical" evidence="7">
    <location>
        <begin position="381"/>
        <end position="402"/>
    </location>
</feature>
<dbReference type="PROSITE" id="PS00108">
    <property type="entry name" value="PROTEIN_KINASE_ST"/>
    <property type="match status" value="1"/>
</dbReference>
<feature type="region of interest" description="Disordered" evidence="6">
    <location>
        <begin position="323"/>
        <end position="377"/>
    </location>
</feature>
<dbReference type="InterPro" id="IPR017441">
    <property type="entry name" value="Protein_kinase_ATP_BS"/>
</dbReference>
<dbReference type="Gene3D" id="3.30.200.20">
    <property type="entry name" value="Phosphorylase Kinase, domain 1"/>
    <property type="match status" value="1"/>
</dbReference>
<comment type="caution">
    <text evidence="9">The sequence shown here is derived from an EMBL/GenBank/DDBJ whole genome shotgun (WGS) entry which is preliminary data.</text>
</comment>
<dbReference type="PROSITE" id="PS00107">
    <property type="entry name" value="PROTEIN_KINASE_ATP"/>
    <property type="match status" value="1"/>
</dbReference>
<evidence type="ECO:0000256" key="2">
    <source>
        <dbReference type="ARBA" id="ARBA00022741"/>
    </source>
</evidence>
<feature type="non-terminal residue" evidence="9">
    <location>
        <position position="412"/>
    </location>
</feature>
<sequence length="412" mass="42044">MTLRDGDPRTVGGYRLEGRLGEGGMGVVYRARSLSGRQVAVKVIRPELAGDPAFRQRFRREVAAARQVSGAFTAPVVDADSDAAAPWLATLFVTGPSLAERVHAQGPLPAAEVWMLAAGLVEALRDIHRVGLVHRDLKPGNVLLAQDGPRVIDFGIARAVTGPGAEATALTGTGVMVGTPPFMAPEQFGRGEVGPAADVFALGSVLVHAATGHGPFNGDSFHAVAFQVVYEDPDLTGLPPQLRPLVESCLTKDPAARPTVPGLLTLLAAGPSAAGGPGAPGPAVPAAEYASDGVVEPGLPDGVVRPSTAVTVSPAAEGFFGPPLTVIAGPQPAPDGAGAPPVSGGPAPERDAGADPERERELGSRPRREAEAPRRGRRMRIAVAVAVVVALGTGGIAAWQGLRDEDKGGHGS</sequence>
<dbReference type="RefSeq" id="WP_045947172.1">
    <property type="nucleotide sequence ID" value="NZ_JZWV01000235.1"/>
</dbReference>
<dbReference type="Proteomes" id="UP000033551">
    <property type="component" value="Unassembled WGS sequence"/>
</dbReference>
<feature type="binding site" evidence="5">
    <location>
        <position position="42"/>
    </location>
    <ligand>
        <name>ATP</name>
        <dbReference type="ChEBI" id="CHEBI:30616"/>
    </ligand>
</feature>
<dbReference type="GO" id="GO:0004674">
    <property type="term" value="F:protein serine/threonine kinase activity"/>
    <property type="evidence" value="ECO:0007669"/>
    <property type="project" value="TreeGrafter"/>
</dbReference>
<dbReference type="InterPro" id="IPR011009">
    <property type="entry name" value="Kinase-like_dom_sf"/>
</dbReference>
<evidence type="ECO:0000256" key="1">
    <source>
        <dbReference type="ARBA" id="ARBA00022679"/>
    </source>
</evidence>
<dbReference type="CDD" id="cd14014">
    <property type="entry name" value="STKc_PknB_like"/>
    <property type="match status" value="1"/>
</dbReference>
<dbReference type="PANTHER" id="PTHR43289:SF34">
    <property type="entry name" value="SERINE_THREONINE-PROTEIN KINASE YBDM-RELATED"/>
    <property type="match status" value="1"/>
</dbReference>
<evidence type="ECO:0000256" key="4">
    <source>
        <dbReference type="ARBA" id="ARBA00022840"/>
    </source>
</evidence>
<proteinExistence type="predicted"/>
<feature type="domain" description="Protein kinase" evidence="8">
    <location>
        <begin position="14"/>
        <end position="273"/>
    </location>
</feature>
<dbReference type="PATRIC" id="fig|68223.7.peg.5863"/>
<dbReference type="SMART" id="SM00220">
    <property type="entry name" value="S_TKc"/>
    <property type="match status" value="1"/>
</dbReference>
<dbReference type="GO" id="GO:0005524">
    <property type="term" value="F:ATP binding"/>
    <property type="evidence" value="ECO:0007669"/>
    <property type="project" value="UniProtKB-UniRule"/>
</dbReference>
<evidence type="ECO:0000256" key="5">
    <source>
        <dbReference type="PROSITE-ProRule" id="PRU10141"/>
    </source>
</evidence>
<keyword evidence="1" id="KW-0808">Transferase</keyword>
<dbReference type="InterPro" id="IPR008271">
    <property type="entry name" value="Ser/Thr_kinase_AS"/>
</dbReference>
<gene>
    <name evidence="9" type="ORF">VR44_10595</name>
</gene>
<dbReference type="AlphaFoldDB" id="A0A0F4JM11"/>
<name>A0A0F4JM11_9ACTN</name>
<keyword evidence="7" id="KW-1133">Transmembrane helix</keyword>
<dbReference type="Gene3D" id="1.10.510.10">
    <property type="entry name" value="Transferase(Phosphotransferase) domain 1"/>
    <property type="match status" value="1"/>
</dbReference>
<keyword evidence="2 5" id="KW-0547">Nucleotide-binding</keyword>
<dbReference type="Pfam" id="PF00069">
    <property type="entry name" value="Pkinase"/>
    <property type="match status" value="1"/>
</dbReference>
<organism evidence="9 10">
    <name type="scientific">Streptomyces katrae</name>
    <dbReference type="NCBI Taxonomy" id="68223"/>
    <lineage>
        <taxon>Bacteria</taxon>
        <taxon>Bacillati</taxon>
        <taxon>Actinomycetota</taxon>
        <taxon>Actinomycetes</taxon>
        <taxon>Kitasatosporales</taxon>
        <taxon>Streptomycetaceae</taxon>
        <taxon>Streptomyces</taxon>
    </lineage>
</organism>
<dbReference type="PANTHER" id="PTHR43289">
    <property type="entry name" value="MITOGEN-ACTIVATED PROTEIN KINASE KINASE KINASE 20-RELATED"/>
    <property type="match status" value="1"/>
</dbReference>
<keyword evidence="7" id="KW-0472">Membrane</keyword>
<keyword evidence="7" id="KW-0812">Transmembrane</keyword>
<protein>
    <recommendedName>
        <fullName evidence="8">Protein kinase domain-containing protein</fullName>
    </recommendedName>
</protein>
<evidence type="ECO:0000313" key="10">
    <source>
        <dbReference type="Proteomes" id="UP000033551"/>
    </source>
</evidence>
<feature type="compositionally biased region" description="Basic and acidic residues" evidence="6">
    <location>
        <begin position="348"/>
        <end position="374"/>
    </location>
</feature>
<dbReference type="EMBL" id="JZWV01000235">
    <property type="protein sequence ID" value="KJY35235.1"/>
    <property type="molecule type" value="Genomic_DNA"/>
</dbReference>
<keyword evidence="10" id="KW-1185">Reference proteome</keyword>
<dbReference type="SUPFAM" id="SSF56112">
    <property type="entry name" value="Protein kinase-like (PK-like)"/>
    <property type="match status" value="1"/>
</dbReference>
<dbReference type="InterPro" id="IPR000719">
    <property type="entry name" value="Prot_kinase_dom"/>
</dbReference>
<evidence type="ECO:0000256" key="7">
    <source>
        <dbReference type="SAM" id="Phobius"/>
    </source>
</evidence>
<feature type="compositionally biased region" description="Low complexity" evidence="6">
    <location>
        <begin position="328"/>
        <end position="347"/>
    </location>
</feature>
<evidence type="ECO:0000313" key="9">
    <source>
        <dbReference type="EMBL" id="KJY35235.1"/>
    </source>
</evidence>
<evidence type="ECO:0000256" key="3">
    <source>
        <dbReference type="ARBA" id="ARBA00022777"/>
    </source>
</evidence>
<dbReference type="OrthoDB" id="9801510at2"/>
<keyword evidence="4 5" id="KW-0067">ATP-binding</keyword>
<reference evidence="9 10" key="1">
    <citation type="submission" date="2015-02" db="EMBL/GenBank/DDBJ databases">
        <authorList>
            <person name="Ju K.-S."/>
            <person name="Doroghazi J.R."/>
            <person name="Metcalf W."/>
        </authorList>
    </citation>
    <scope>NUCLEOTIDE SEQUENCE [LARGE SCALE GENOMIC DNA]</scope>
    <source>
        <strain evidence="9 10">NRRL ISP-5550</strain>
    </source>
</reference>
<accession>A0A0F4JM11</accession>
<dbReference type="PROSITE" id="PS50011">
    <property type="entry name" value="PROTEIN_KINASE_DOM"/>
    <property type="match status" value="1"/>
</dbReference>
<keyword evidence="3" id="KW-0418">Kinase</keyword>